<name>A0ABT3JXM7_9XANT</name>
<dbReference type="RefSeq" id="WP_265128212.1">
    <property type="nucleotide sequence ID" value="NZ_JAPCHY010000010.1"/>
</dbReference>
<keyword evidence="1" id="KW-1133">Transmembrane helix</keyword>
<keyword evidence="3" id="KW-1185">Reference proteome</keyword>
<protein>
    <submittedName>
        <fullName evidence="2">Uncharacterized protein</fullName>
    </submittedName>
</protein>
<proteinExistence type="predicted"/>
<gene>
    <name evidence="2" type="ORF">OK345_11980</name>
</gene>
<reference evidence="2 3" key="1">
    <citation type="submission" date="2022-10" db="EMBL/GenBank/DDBJ databases">
        <title>Xanthomonas sp. H13-6.</title>
        <authorList>
            <person name="Liu X."/>
            <person name="Deng Z."/>
            <person name="Jiang Y."/>
            <person name="Yu T."/>
            <person name="Ai J."/>
        </authorList>
    </citation>
    <scope>NUCLEOTIDE SEQUENCE [LARGE SCALE GENOMIC DNA]</scope>
    <source>
        <strain evidence="2 3">H13-6</strain>
    </source>
</reference>
<comment type="caution">
    <text evidence="2">The sequence shown here is derived from an EMBL/GenBank/DDBJ whole genome shotgun (WGS) entry which is preliminary data.</text>
</comment>
<organism evidence="2 3">
    <name type="scientific">Xanthomonas chitinilytica</name>
    <dbReference type="NCBI Taxonomy" id="2989819"/>
    <lineage>
        <taxon>Bacteria</taxon>
        <taxon>Pseudomonadati</taxon>
        <taxon>Pseudomonadota</taxon>
        <taxon>Gammaproteobacteria</taxon>
        <taxon>Lysobacterales</taxon>
        <taxon>Lysobacteraceae</taxon>
        <taxon>Xanthomonas</taxon>
    </lineage>
</organism>
<sequence>MSLSGADGLASAGYVNFLFGALLAAWAMSNGRSGILWLIFDRVLAPVAGPVMLFVHGRALRRKPDSDVSVFPPTGRSDLMSMRKDVI</sequence>
<accession>A0ABT3JXM7</accession>
<keyword evidence="1" id="KW-0812">Transmembrane</keyword>
<keyword evidence="1" id="KW-0472">Membrane</keyword>
<dbReference type="EMBL" id="JAPCHY010000010">
    <property type="protein sequence ID" value="MCW4473221.1"/>
    <property type="molecule type" value="Genomic_DNA"/>
</dbReference>
<evidence type="ECO:0000256" key="1">
    <source>
        <dbReference type="SAM" id="Phobius"/>
    </source>
</evidence>
<evidence type="ECO:0000313" key="2">
    <source>
        <dbReference type="EMBL" id="MCW4473221.1"/>
    </source>
</evidence>
<evidence type="ECO:0000313" key="3">
    <source>
        <dbReference type="Proteomes" id="UP001209922"/>
    </source>
</evidence>
<feature type="transmembrane region" description="Helical" evidence="1">
    <location>
        <begin position="35"/>
        <end position="55"/>
    </location>
</feature>
<dbReference type="Proteomes" id="UP001209922">
    <property type="component" value="Unassembled WGS sequence"/>
</dbReference>
<feature type="transmembrane region" description="Helical" evidence="1">
    <location>
        <begin position="12"/>
        <end position="29"/>
    </location>
</feature>